<dbReference type="SUPFAM" id="SSF53098">
    <property type="entry name" value="Ribonuclease H-like"/>
    <property type="match status" value="1"/>
</dbReference>
<evidence type="ECO:0000313" key="3">
    <source>
        <dbReference type="EMBL" id="BCU05531.1"/>
    </source>
</evidence>
<dbReference type="PANTHER" id="PTHR33258:SF1">
    <property type="entry name" value="TRANSPOSASE INSL FOR INSERTION SEQUENCE ELEMENT IS186A-RELATED"/>
    <property type="match status" value="1"/>
</dbReference>
<dbReference type="Proteomes" id="UP000680679">
    <property type="component" value="Chromosome"/>
</dbReference>
<gene>
    <name evidence="3" type="ORF">Atep_02080</name>
</gene>
<dbReference type="InterPro" id="IPR002559">
    <property type="entry name" value="Transposase_11"/>
</dbReference>
<dbReference type="EMBL" id="AP024563">
    <property type="protein sequence ID" value="BCU05531.1"/>
    <property type="molecule type" value="Genomic_DNA"/>
</dbReference>
<evidence type="ECO:0000256" key="1">
    <source>
        <dbReference type="SAM" id="MobiDB-lite"/>
    </source>
</evidence>
<name>A0ABM7QIG1_9GAMM</name>
<dbReference type="InterPro" id="IPR012337">
    <property type="entry name" value="RNaseH-like_sf"/>
</dbReference>
<organism evidence="3 4">
    <name type="scientific">Allochromatium tepidum</name>
    <dbReference type="NCBI Taxonomy" id="553982"/>
    <lineage>
        <taxon>Bacteria</taxon>
        <taxon>Pseudomonadati</taxon>
        <taxon>Pseudomonadota</taxon>
        <taxon>Gammaproteobacteria</taxon>
        <taxon>Chromatiales</taxon>
        <taxon>Chromatiaceae</taxon>
        <taxon>Allochromatium</taxon>
    </lineage>
</organism>
<evidence type="ECO:0000313" key="4">
    <source>
        <dbReference type="Proteomes" id="UP000680679"/>
    </source>
</evidence>
<feature type="compositionally biased region" description="Low complexity" evidence="1">
    <location>
        <begin position="201"/>
        <end position="210"/>
    </location>
</feature>
<dbReference type="PANTHER" id="PTHR33258">
    <property type="entry name" value="TRANSPOSASE INSL FOR INSERTION SEQUENCE ELEMENT IS186A-RELATED"/>
    <property type="match status" value="1"/>
</dbReference>
<evidence type="ECO:0000259" key="2">
    <source>
        <dbReference type="Pfam" id="PF01609"/>
    </source>
</evidence>
<sequence length="210" mass="23820">MDRGFTDFAQWAALRARGVTWLTRAKSNLKYQVEQVWVHTSSLQDRVVWVGQGATRRRVRRIEIQSGGTVYRYLTNALDPVDLPTAYAAALYAQRWRVEDAFAIAKRLLGLAYFYAGAQNAVELQLWATWILYAVRVALTDAVAEALRRPFAEISMEMVYRSLYFVVGAQQQDPTLDPVCYLAEQAKPLGLIKRPRKPPKQKAQAPLDSA</sequence>
<dbReference type="Pfam" id="PF01609">
    <property type="entry name" value="DDE_Tnp_1"/>
    <property type="match status" value="1"/>
</dbReference>
<reference evidence="3 4" key="1">
    <citation type="submission" date="2021-04" db="EMBL/GenBank/DDBJ databases">
        <title>Complete genome sequencing of Allochromatium tepidum strain NZ.</title>
        <authorList>
            <person name="Tsukatani Y."/>
            <person name="Mori H."/>
        </authorList>
    </citation>
    <scope>NUCLEOTIDE SEQUENCE [LARGE SCALE GENOMIC DNA]</scope>
    <source>
        <strain evidence="3 4">NZ</strain>
    </source>
</reference>
<feature type="domain" description="Transposase IS4-like" evidence="2">
    <location>
        <begin position="1"/>
        <end position="133"/>
    </location>
</feature>
<keyword evidence="4" id="KW-1185">Reference proteome</keyword>
<dbReference type="RefSeq" id="WP_236786331.1">
    <property type="nucleotide sequence ID" value="NZ_AP024563.1"/>
</dbReference>
<accession>A0ABM7QIG1</accession>
<protein>
    <recommendedName>
        <fullName evidence="2">Transposase IS4-like domain-containing protein</fullName>
    </recommendedName>
</protein>
<feature type="region of interest" description="Disordered" evidence="1">
    <location>
        <begin position="191"/>
        <end position="210"/>
    </location>
</feature>
<proteinExistence type="predicted"/>